<keyword evidence="5" id="KW-0175">Coiled coil</keyword>
<dbReference type="OrthoDB" id="342281at2759"/>
<dbReference type="PANTHER" id="PTHR12911:SF8">
    <property type="entry name" value="KLAROID PROTEIN-RELATED"/>
    <property type="match status" value="1"/>
</dbReference>
<dbReference type="PANTHER" id="PTHR12911">
    <property type="entry name" value="SAD1/UNC-84-LIKE PROTEIN-RELATED"/>
    <property type="match status" value="1"/>
</dbReference>
<keyword evidence="2" id="KW-0812">Transmembrane</keyword>
<evidence type="ECO:0000313" key="9">
    <source>
        <dbReference type="Proteomes" id="UP001141552"/>
    </source>
</evidence>
<dbReference type="PROSITE" id="PS51469">
    <property type="entry name" value="SUN"/>
    <property type="match status" value="1"/>
</dbReference>
<dbReference type="InterPro" id="IPR012919">
    <property type="entry name" value="SUN_dom"/>
</dbReference>
<evidence type="ECO:0000256" key="3">
    <source>
        <dbReference type="ARBA" id="ARBA00022989"/>
    </source>
</evidence>
<dbReference type="Proteomes" id="UP001141552">
    <property type="component" value="Unassembled WGS sequence"/>
</dbReference>
<evidence type="ECO:0000256" key="1">
    <source>
        <dbReference type="ARBA" id="ARBA00004370"/>
    </source>
</evidence>
<accession>A0A9Q0FPC1</accession>
<dbReference type="GO" id="GO:0016020">
    <property type="term" value="C:membrane"/>
    <property type="evidence" value="ECO:0007669"/>
    <property type="project" value="UniProtKB-SubCell"/>
</dbReference>
<evidence type="ECO:0000313" key="8">
    <source>
        <dbReference type="EMBL" id="KAJ4835165.1"/>
    </source>
</evidence>
<gene>
    <name evidence="8" type="ORF">Tsubulata_028760</name>
</gene>
<evidence type="ECO:0000256" key="5">
    <source>
        <dbReference type="SAM" id="Coils"/>
    </source>
</evidence>
<proteinExistence type="predicted"/>
<keyword evidence="9" id="KW-1185">Reference proteome</keyword>
<dbReference type="Gene3D" id="2.60.120.260">
    <property type="entry name" value="Galactose-binding domain-like"/>
    <property type="match status" value="1"/>
</dbReference>
<dbReference type="InterPro" id="IPR045119">
    <property type="entry name" value="SUN1-5"/>
</dbReference>
<evidence type="ECO:0000256" key="2">
    <source>
        <dbReference type="ARBA" id="ARBA00022692"/>
    </source>
</evidence>
<dbReference type="GO" id="GO:0005635">
    <property type="term" value="C:nuclear envelope"/>
    <property type="evidence" value="ECO:0007669"/>
    <property type="project" value="TreeGrafter"/>
</dbReference>
<dbReference type="GO" id="GO:0043495">
    <property type="term" value="F:protein-membrane adaptor activity"/>
    <property type="evidence" value="ECO:0007669"/>
    <property type="project" value="TreeGrafter"/>
</dbReference>
<reference evidence="8" key="2">
    <citation type="journal article" date="2023" name="Plants (Basel)">
        <title>Annotation of the Turnera subulata (Passifloraceae) Draft Genome Reveals the S-Locus Evolved after the Divergence of Turneroideae from Passifloroideae in a Stepwise Manner.</title>
        <authorList>
            <person name="Henning P.M."/>
            <person name="Roalson E.H."/>
            <person name="Mir W."/>
            <person name="McCubbin A.G."/>
            <person name="Shore J.S."/>
        </authorList>
    </citation>
    <scope>NUCLEOTIDE SEQUENCE</scope>
    <source>
        <strain evidence="8">F60SS</strain>
    </source>
</reference>
<comment type="caution">
    <text evidence="8">The sequence shown here is derived from an EMBL/GenBank/DDBJ whole genome shotgun (WGS) entry which is preliminary data.</text>
</comment>
<evidence type="ECO:0000259" key="7">
    <source>
        <dbReference type="PROSITE" id="PS51469"/>
    </source>
</evidence>
<dbReference type="Pfam" id="PF07738">
    <property type="entry name" value="Sad1_UNC"/>
    <property type="match status" value="1"/>
</dbReference>
<comment type="subcellular location">
    <subcellularLocation>
        <location evidence="1">Membrane</location>
    </subcellularLocation>
</comment>
<evidence type="ECO:0000256" key="6">
    <source>
        <dbReference type="SAM" id="MobiDB-lite"/>
    </source>
</evidence>
<protein>
    <recommendedName>
        <fullName evidence="7">SUN domain-containing protein</fullName>
    </recommendedName>
</protein>
<dbReference type="AlphaFoldDB" id="A0A9Q0FPC1"/>
<reference evidence="8" key="1">
    <citation type="submission" date="2022-02" db="EMBL/GenBank/DDBJ databases">
        <authorList>
            <person name="Henning P.M."/>
            <person name="McCubbin A.G."/>
            <person name="Shore J.S."/>
        </authorList>
    </citation>
    <scope>NUCLEOTIDE SEQUENCE</scope>
    <source>
        <strain evidence="8">F60SS</strain>
        <tissue evidence="8">Leaves</tissue>
    </source>
</reference>
<keyword evidence="3" id="KW-1133">Transmembrane helix</keyword>
<dbReference type="EMBL" id="JAKUCV010004507">
    <property type="protein sequence ID" value="KAJ4835165.1"/>
    <property type="molecule type" value="Genomic_DNA"/>
</dbReference>
<keyword evidence="4" id="KW-0472">Membrane</keyword>
<feature type="region of interest" description="Disordered" evidence="6">
    <location>
        <begin position="1"/>
        <end position="99"/>
    </location>
</feature>
<name>A0A9Q0FPC1_9ROSI</name>
<feature type="compositionally biased region" description="Basic and acidic residues" evidence="6">
    <location>
        <begin position="58"/>
        <end position="74"/>
    </location>
</feature>
<evidence type="ECO:0000256" key="4">
    <source>
        <dbReference type="ARBA" id="ARBA00023136"/>
    </source>
</evidence>
<feature type="region of interest" description="Disordered" evidence="6">
    <location>
        <begin position="461"/>
        <end position="483"/>
    </location>
</feature>
<feature type="coiled-coil region" evidence="5">
    <location>
        <begin position="178"/>
        <end position="226"/>
    </location>
</feature>
<organism evidence="8 9">
    <name type="scientific">Turnera subulata</name>
    <dbReference type="NCBI Taxonomy" id="218843"/>
    <lineage>
        <taxon>Eukaryota</taxon>
        <taxon>Viridiplantae</taxon>
        <taxon>Streptophyta</taxon>
        <taxon>Embryophyta</taxon>
        <taxon>Tracheophyta</taxon>
        <taxon>Spermatophyta</taxon>
        <taxon>Magnoliopsida</taxon>
        <taxon>eudicotyledons</taxon>
        <taxon>Gunneridae</taxon>
        <taxon>Pentapetalae</taxon>
        <taxon>rosids</taxon>
        <taxon>fabids</taxon>
        <taxon>Malpighiales</taxon>
        <taxon>Passifloraceae</taxon>
        <taxon>Turnera</taxon>
    </lineage>
</organism>
<sequence length="483" mass="52355">MSLSTVSITANPAAATRRRPVVADKSRSSNIDLLTPEPPQQNGGVAENDRALAGGSRDLSHHSIHDRSARDPVTVKRTGGAAANSTVSPRRGKKGASKQEKPRWATVLSVFLKNFVLLLVLIGVAQVVRKLVEKSGEERSIRVGPGFDLSELDGKFAEVESLVKTTASMMQLQVEVVESKIEKEVGGLKSEMKRIEEKGEVLESGLMQLAENSEGLERDVKELSSGNLVSKQELERLYEDLKNGKWNVGGSDVSLDEIRAYARGVVEREIAKHAADGLGMVDYALASAGAMVVKHSETYLASGKRANWFSKSNIGGVHHNANKMLTPSFGEPGQCFPLKGSAGFVEIRLRVAIIPEAITLEHVAKSVAYDRSSAPKDCRVSGWLQGEDTELGVDAAKRFLLTEFTYDLEKTNAQTYYVVDSPASGLIDTVRLDFTSNHGSPSHTCIYRLRVHGREPDSVSVKAVNGHEPSSLPGSISMKALQR</sequence>
<feature type="domain" description="SUN" evidence="7">
    <location>
        <begin position="287"/>
        <end position="456"/>
    </location>
</feature>